<evidence type="ECO:0000259" key="1">
    <source>
        <dbReference type="Pfam" id="PF13614"/>
    </source>
</evidence>
<evidence type="ECO:0000313" key="2">
    <source>
        <dbReference type="EMBL" id="BCU69443.1"/>
    </source>
</evidence>
<dbReference type="CDD" id="cd02042">
    <property type="entry name" value="ParAB_family"/>
    <property type="match status" value="1"/>
</dbReference>
<dbReference type="PANTHER" id="PTHR13696">
    <property type="entry name" value="P-LOOP CONTAINING NUCLEOSIDE TRIPHOSPHATE HYDROLASE"/>
    <property type="match status" value="1"/>
</dbReference>
<protein>
    <submittedName>
        <fullName evidence="2">Chromosome partitioning protein ParA</fullName>
    </submittedName>
</protein>
<dbReference type="InterPro" id="IPR025669">
    <property type="entry name" value="AAA_dom"/>
</dbReference>
<feature type="domain" description="AAA" evidence="1">
    <location>
        <begin position="17"/>
        <end position="166"/>
    </location>
</feature>
<dbReference type="KEGG" id="csty:KN1_07400"/>
<dbReference type="PANTHER" id="PTHR13696:SF99">
    <property type="entry name" value="COBYRINIC ACID AC-DIAMIDE SYNTHASE"/>
    <property type="match status" value="1"/>
</dbReference>
<dbReference type="Gene3D" id="3.40.50.300">
    <property type="entry name" value="P-loop containing nucleotide triphosphate hydrolases"/>
    <property type="match status" value="1"/>
</dbReference>
<sequence>MRRIGIKDYKDKTLDMIITVINQKGGVGKTTTSVNLAYTLAKVKNTALIDLDPEGGATVSFGMRREKKDYPLGGKSVNIFNVEMFPAHIGLLKVELNGDIESTVSMLHKISESFDYLVIDTPPNLGTLSVSAMMAADKIVTPITPQPLVLEAARNLDSRLSSLNKTALAFTNMSKKAVSVEYSAVKSIDIAIPQSKLFSEATRLGVPAIRYEEFRVKKPKFGSLYEKLAKVVTES</sequence>
<dbReference type="AlphaFoldDB" id="A0A8D5U5I8"/>
<dbReference type="InterPro" id="IPR050678">
    <property type="entry name" value="DNA_Partitioning_ATPase"/>
</dbReference>
<accession>A0A8D5U5I8</accession>
<name>A0A8D5U5I8_9CREN</name>
<gene>
    <name evidence="2" type="ORF">KN1_07400</name>
</gene>
<reference evidence="2 3" key="1">
    <citation type="submission" date="2021-04" db="EMBL/GenBank/DDBJ databases">
        <title>Complete genome sequence of Stygiolobus sp. KN-1.</title>
        <authorList>
            <person name="Nakamura K."/>
            <person name="Sakai H."/>
            <person name="Kurosawa N."/>
        </authorList>
    </citation>
    <scope>NUCLEOTIDE SEQUENCE [LARGE SCALE GENOMIC DNA]</scope>
    <source>
        <strain evidence="2 3">KN-1</strain>
    </source>
</reference>
<dbReference type="Pfam" id="PF13614">
    <property type="entry name" value="AAA_31"/>
    <property type="match status" value="1"/>
</dbReference>
<evidence type="ECO:0000313" key="3">
    <source>
        <dbReference type="Proteomes" id="UP000825123"/>
    </source>
</evidence>
<proteinExistence type="predicted"/>
<dbReference type="Proteomes" id="UP000825123">
    <property type="component" value="Chromosome"/>
</dbReference>
<dbReference type="SUPFAM" id="SSF52540">
    <property type="entry name" value="P-loop containing nucleoside triphosphate hydrolases"/>
    <property type="match status" value="1"/>
</dbReference>
<keyword evidence="3" id="KW-1185">Reference proteome</keyword>
<dbReference type="EMBL" id="AP024597">
    <property type="protein sequence ID" value="BCU69443.1"/>
    <property type="molecule type" value="Genomic_DNA"/>
</dbReference>
<organism evidence="2 3">
    <name type="scientific">Stygiolobus caldivivus</name>
    <dbReference type="NCBI Taxonomy" id="2824673"/>
    <lineage>
        <taxon>Archaea</taxon>
        <taxon>Thermoproteota</taxon>
        <taxon>Thermoprotei</taxon>
        <taxon>Sulfolobales</taxon>
        <taxon>Sulfolobaceae</taxon>
        <taxon>Stygiolobus</taxon>
    </lineage>
</organism>
<dbReference type="InterPro" id="IPR027417">
    <property type="entry name" value="P-loop_NTPase"/>
</dbReference>